<name>A0AAC8ZUF8_9PROT</name>
<dbReference type="RefSeq" id="WP_045580250.1">
    <property type="nucleotide sequence ID" value="NZ_CP012401.1"/>
</dbReference>
<evidence type="ECO:0000313" key="2">
    <source>
        <dbReference type="Proteomes" id="UP000069935"/>
    </source>
</evidence>
<protein>
    <recommendedName>
        <fullName evidence="3">von Willebrand factor A</fullName>
    </recommendedName>
</protein>
<keyword evidence="2" id="KW-1185">Reference proteome</keyword>
<accession>A0AAC8ZUF8</accession>
<evidence type="ECO:0008006" key="3">
    <source>
        <dbReference type="Google" id="ProtNLM"/>
    </source>
</evidence>
<reference evidence="2" key="1">
    <citation type="submission" date="2015-08" db="EMBL/GenBank/DDBJ databases">
        <title>Complete Genome Sequence of Azospirillum thiophilum BV-S.</title>
        <authorList>
            <person name="Fomenkov A."/>
            <person name="Vincze T."/>
            <person name="Grabovich M."/>
            <person name="Dubinina G."/>
            <person name="Orlova M."/>
            <person name="Belousova E."/>
            <person name="Roberts R.J."/>
        </authorList>
    </citation>
    <scope>NUCLEOTIDE SEQUENCE [LARGE SCALE GENOMIC DNA]</scope>
    <source>
        <strain evidence="2">BV-S</strain>
    </source>
</reference>
<dbReference type="Proteomes" id="UP000069935">
    <property type="component" value="Chromosome 1"/>
</dbReference>
<organism evidence="1 2">
    <name type="scientific">Azospirillum thiophilum</name>
    <dbReference type="NCBI Taxonomy" id="528244"/>
    <lineage>
        <taxon>Bacteria</taxon>
        <taxon>Pseudomonadati</taxon>
        <taxon>Pseudomonadota</taxon>
        <taxon>Alphaproteobacteria</taxon>
        <taxon>Rhodospirillales</taxon>
        <taxon>Azospirillaceae</taxon>
        <taxon>Azospirillum</taxon>
    </lineage>
</organism>
<dbReference type="KEGG" id="ati:AL072_11280"/>
<proteinExistence type="predicted"/>
<evidence type="ECO:0000313" key="1">
    <source>
        <dbReference type="EMBL" id="ALG71395.1"/>
    </source>
</evidence>
<reference evidence="1 2" key="2">
    <citation type="journal article" date="2016" name="Genome Announc.">
        <title>Complete Genome Sequence of a Strain of Azospirillum thiophilum Isolated from a Sulfide Spring.</title>
        <authorList>
            <person name="Fomenkov A."/>
            <person name="Vincze T."/>
            <person name="Grabovich M."/>
            <person name="Anton B.P."/>
            <person name="Dubinina G."/>
            <person name="Orlova M."/>
            <person name="Belousova E."/>
            <person name="Roberts R.J."/>
        </authorList>
    </citation>
    <scope>NUCLEOTIDE SEQUENCE [LARGE SCALE GENOMIC DNA]</scope>
    <source>
        <strain evidence="1 2">BV-S</strain>
    </source>
</reference>
<dbReference type="PANTHER" id="PTHR39338">
    <property type="entry name" value="BLL5662 PROTEIN-RELATED"/>
    <property type="match status" value="1"/>
</dbReference>
<dbReference type="PANTHER" id="PTHR39338:SF7">
    <property type="entry name" value="BLL6692 PROTEIN"/>
    <property type="match status" value="1"/>
</dbReference>
<dbReference type="EMBL" id="CP012401">
    <property type="protein sequence ID" value="ALG71395.1"/>
    <property type="molecule type" value="Genomic_DNA"/>
</dbReference>
<sequence>MFTSFFFDLRKAGVPVSLTEYLTLMEAMKQGTASFRVEDFYYLSRACLVKDERNLDRFDRVFGATFKGLADDAAPDEKAAGDEVPVTDLPEEWLRRLAERFLTEEERAQVQALGGWDTLMETLAQRLAEQKGRHQGGSKWIGTAGTSPFGAYGYNPEGVRIGQSESRHRRAVKVWDRREFRNLDDRVEIGTRNIKVALRRLRKFARSGAASELDLPGTIRATAGNAGWLDLKMVPERHNTVKVLLFLDIGGSMDDHIRLVEELFSAARSEFKHLEHFYFHNCVYEGVWRDNARRHTERLSTWDVLHTYPADYKLVFVGDAAMSPYEIVYPGGSVEHWNEEAGQVWMQRLLSVYAKAVWLNPTAPQYWDYSESTRLLRGLMNGRMFPLTLEGLDGAMRELLR</sequence>
<dbReference type="InterPro" id="IPR008912">
    <property type="entry name" value="Uncharacterised_CoxE"/>
</dbReference>
<dbReference type="AlphaFoldDB" id="A0AAC8ZUF8"/>
<dbReference type="Pfam" id="PF05762">
    <property type="entry name" value="VWA_CoxE"/>
    <property type="match status" value="1"/>
</dbReference>
<gene>
    <name evidence="1" type="ORF">AL072_11280</name>
</gene>